<evidence type="ECO:0000313" key="3">
    <source>
        <dbReference type="Proteomes" id="UP001501371"/>
    </source>
</evidence>
<dbReference type="Proteomes" id="UP001501371">
    <property type="component" value="Unassembled WGS sequence"/>
</dbReference>
<evidence type="ECO:0000256" key="1">
    <source>
        <dbReference type="SAM" id="MobiDB-lite"/>
    </source>
</evidence>
<sequence>MLTPQVLADVVGELLPQAPGGDSLEGADESGGSGLGRVVHEQVDVIAFAVELPQLRAESVHASRMMHDATTPADAGIPPQYGDIE</sequence>
<evidence type="ECO:0000313" key="2">
    <source>
        <dbReference type="EMBL" id="GAA1175625.1"/>
    </source>
</evidence>
<accession>A0ABP4FIY9</accession>
<keyword evidence="3" id="KW-1185">Reference proteome</keyword>
<protein>
    <submittedName>
        <fullName evidence="2">Uncharacterized protein</fullName>
    </submittedName>
</protein>
<proteinExistence type="predicted"/>
<gene>
    <name evidence="2" type="ORF">GCM10009654_36020</name>
</gene>
<comment type="caution">
    <text evidence="2">The sequence shown here is derived from an EMBL/GenBank/DDBJ whole genome shotgun (WGS) entry which is preliminary data.</text>
</comment>
<name>A0ABP4FIY9_9ACTN</name>
<dbReference type="EMBL" id="BAAAKV010000030">
    <property type="protein sequence ID" value="GAA1175625.1"/>
    <property type="molecule type" value="Genomic_DNA"/>
</dbReference>
<organism evidence="2 3">
    <name type="scientific">Streptomyces hebeiensis</name>
    <dbReference type="NCBI Taxonomy" id="229486"/>
    <lineage>
        <taxon>Bacteria</taxon>
        <taxon>Bacillati</taxon>
        <taxon>Actinomycetota</taxon>
        <taxon>Actinomycetes</taxon>
        <taxon>Kitasatosporales</taxon>
        <taxon>Streptomycetaceae</taxon>
        <taxon>Streptomyces</taxon>
    </lineage>
</organism>
<feature type="region of interest" description="Disordered" evidence="1">
    <location>
        <begin position="15"/>
        <end position="36"/>
    </location>
</feature>
<reference evidence="3" key="1">
    <citation type="journal article" date="2019" name="Int. J. Syst. Evol. Microbiol.">
        <title>The Global Catalogue of Microorganisms (GCM) 10K type strain sequencing project: providing services to taxonomists for standard genome sequencing and annotation.</title>
        <authorList>
            <consortium name="The Broad Institute Genomics Platform"/>
            <consortium name="The Broad Institute Genome Sequencing Center for Infectious Disease"/>
            <person name="Wu L."/>
            <person name="Ma J."/>
        </authorList>
    </citation>
    <scope>NUCLEOTIDE SEQUENCE [LARGE SCALE GENOMIC DNA]</scope>
    <source>
        <strain evidence="3">JCM 12696</strain>
    </source>
</reference>